<sequence length="164" mass="18884">MSKENIVVEEHERDLPLSSNFPNIQVEHFVLNLSCSPTSKIFDCSMTLFCKMSNSTNPEENENKVTLNNAEDSRSRGLLTSEQMKIKELDAKNRKFFVCLDCFALDISSCSLYTSTSSDWESLTTNAHDLAQDTSLKISQIYMNRYYEMYERLQGSQEYNSLQL</sequence>
<accession>A0A0B6Z587</accession>
<organism evidence="1">
    <name type="scientific">Arion vulgaris</name>
    <dbReference type="NCBI Taxonomy" id="1028688"/>
    <lineage>
        <taxon>Eukaryota</taxon>
        <taxon>Metazoa</taxon>
        <taxon>Spiralia</taxon>
        <taxon>Lophotrochozoa</taxon>
        <taxon>Mollusca</taxon>
        <taxon>Gastropoda</taxon>
        <taxon>Heterobranchia</taxon>
        <taxon>Euthyneura</taxon>
        <taxon>Panpulmonata</taxon>
        <taxon>Eupulmonata</taxon>
        <taxon>Stylommatophora</taxon>
        <taxon>Helicina</taxon>
        <taxon>Arionoidea</taxon>
        <taxon>Arionidae</taxon>
        <taxon>Arion</taxon>
    </lineage>
</organism>
<dbReference type="AlphaFoldDB" id="A0A0B6Z587"/>
<proteinExistence type="predicted"/>
<protein>
    <submittedName>
        <fullName evidence="1">Uncharacterized protein</fullName>
    </submittedName>
</protein>
<name>A0A0B6Z587_9EUPU</name>
<feature type="non-terminal residue" evidence="1">
    <location>
        <position position="164"/>
    </location>
</feature>
<gene>
    <name evidence="1" type="primary">ORF46382</name>
</gene>
<reference evidence="1" key="1">
    <citation type="submission" date="2014-12" db="EMBL/GenBank/DDBJ databases">
        <title>Insight into the proteome of Arion vulgaris.</title>
        <authorList>
            <person name="Aradska J."/>
            <person name="Bulat T."/>
            <person name="Smidak R."/>
            <person name="Sarate P."/>
            <person name="Gangsoo J."/>
            <person name="Sialana F."/>
            <person name="Bilban M."/>
            <person name="Lubec G."/>
        </authorList>
    </citation>
    <scope>NUCLEOTIDE SEQUENCE</scope>
    <source>
        <tissue evidence="1">Skin</tissue>
    </source>
</reference>
<dbReference type="EMBL" id="HACG01016010">
    <property type="protein sequence ID" value="CEK62875.1"/>
    <property type="molecule type" value="Transcribed_RNA"/>
</dbReference>
<evidence type="ECO:0000313" key="1">
    <source>
        <dbReference type="EMBL" id="CEK62875.1"/>
    </source>
</evidence>